<evidence type="ECO:0000313" key="3">
    <source>
        <dbReference type="Proteomes" id="UP000515838"/>
    </source>
</evidence>
<dbReference type="AlphaFoldDB" id="A0A7G9TAC5"/>
<dbReference type="Gene3D" id="3.30.70.1290">
    <property type="entry name" value="Transposase IS200-like"/>
    <property type="match status" value="1"/>
</dbReference>
<dbReference type="GO" id="GO:0004803">
    <property type="term" value="F:transposase activity"/>
    <property type="evidence" value="ECO:0007669"/>
    <property type="project" value="InterPro"/>
</dbReference>
<dbReference type="PANTHER" id="PTHR36966">
    <property type="entry name" value="REP-ASSOCIATED TYROSINE TRANSPOSASE"/>
    <property type="match status" value="1"/>
</dbReference>
<evidence type="ECO:0000313" key="2">
    <source>
        <dbReference type="EMBL" id="QNN77050.1"/>
    </source>
</evidence>
<dbReference type="SUPFAM" id="SSF143422">
    <property type="entry name" value="Transposase IS200-like"/>
    <property type="match status" value="1"/>
</dbReference>
<dbReference type="Proteomes" id="UP000515838">
    <property type="component" value="Chromosome"/>
</dbReference>
<dbReference type="InterPro" id="IPR036515">
    <property type="entry name" value="Transposase_17_sf"/>
</dbReference>
<evidence type="ECO:0000259" key="1">
    <source>
        <dbReference type="SMART" id="SM01321"/>
    </source>
</evidence>
<dbReference type="SMART" id="SM01321">
    <property type="entry name" value="Y1_Tnp"/>
    <property type="match status" value="1"/>
</dbReference>
<dbReference type="GeneID" id="81472108"/>
<reference evidence="2 3" key="1">
    <citation type="submission" date="2020-08" db="EMBL/GenBank/DDBJ databases">
        <title>Streptomycin Non-resistant strain, P. mexicana.</title>
        <authorList>
            <person name="Ganesh-Kumar S."/>
            <person name="Zhe T."/>
            <person name="Yu Z."/>
            <person name="Min Y."/>
        </authorList>
    </citation>
    <scope>NUCLEOTIDE SEQUENCE [LARGE SCALE GENOMIC DNA]</scope>
    <source>
        <strain evidence="2 3">GTZY2</strain>
    </source>
</reference>
<dbReference type="RefSeq" id="WP_187572738.1">
    <property type="nucleotide sequence ID" value="NZ_CP060731.1"/>
</dbReference>
<dbReference type="NCBIfam" id="NF047646">
    <property type="entry name" value="REP_Tyr_transpos"/>
    <property type="match status" value="1"/>
</dbReference>
<dbReference type="PANTHER" id="PTHR36966:SF1">
    <property type="entry name" value="REP-ASSOCIATED TYROSINE TRANSPOSASE"/>
    <property type="match status" value="1"/>
</dbReference>
<dbReference type="GO" id="GO:0006313">
    <property type="term" value="P:DNA transposition"/>
    <property type="evidence" value="ECO:0007669"/>
    <property type="project" value="InterPro"/>
</dbReference>
<name>A0A7G9TAC5_PSEMX</name>
<gene>
    <name evidence="2" type="ORF">IAE60_14075</name>
</gene>
<dbReference type="EMBL" id="CP060731">
    <property type="protein sequence ID" value="QNN77050.1"/>
    <property type="molecule type" value="Genomic_DNA"/>
</dbReference>
<proteinExistence type="predicted"/>
<organism evidence="2 3">
    <name type="scientific">Pseudoxanthomonas mexicana</name>
    <dbReference type="NCBI Taxonomy" id="128785"/>
    <lineage>
        <taxon>Bacteria</taxon>
        <taxon>Pseudomonadati</taxon>
        <taxon>Pseudomonadota</taxon>
        <taxon>Gammaproteobacteria</taxon>
        <taxon>Lysobacterales</taxon>
        <taxon>Lysobacteraceae</taxon>
        <taxon>Pseudoxanthomonas</taxon>
    </lineage>
</organism>
<accession>A0A7G9TAC5</accession>
<feature type="domain" description="Transposase IS200-like" evidence="1">
    <location>
        <begin position="9"/>
        <end position="132"/>
    </location>
</feature>
<sequence length="176" mass="21155">MTDYRRTLIPGATYFFTVNLANRRKTPLIDHIDLLRDAIRYTRQRHPFLIDAMVVLPDHLHAIWTLPWDDADFSLRWRLIKTWFSRNLPLGEHRRASRVDKGERGIWQRRYWEHLIRDEIDFARHVDYIHWNPVKHGYVARVVDWPYSTFHRFVRDGGLTKDSDDGGDDASFGERQ</sequence>
<dbReference type="GO" id="GO:0043565">
    <property type="term" value="F:sequence-specific DNA binding"/>
    <property type="evidence" value="ECO:0007669"/>
    <property type="project" value="TreeGrafter"/>
</dbReference>
<dbReference type="InterPro" id="IPR052715">
    <property type="entry name" value="RAYT_transposase"/>
</dbReference>
<protein>
    <submittedName>
        <fullName evidence="2">Transposase</fullName>
    </submittedName>
</protein>
<dbReference type="InterPro" id="IPR002686">
    <property type="entry name" value="Transposase_17"/>
</dbReference>